<reference evidence="2" key="1">
    <citation type="submission" date="2014-09" db="EMBL/GenBank/DDBJ databases">
        <title>Genome sequence of the luminous mushroom Mycena chlorophos for searching fungal bioluminescence genes.</title>
        <authorList>
            <person name="Tanaka Y."/>
            <person name="Kasuga D."/>
            <person name="Oba Y."/>
            <person name="Hase S."/>
            <person name="Sato K."/>
            <person name="Oba Y."/>
            <person name="Sakakibara Y."/>
        </authorList>
    </citation>
    <scope>NUCLEOTIDE SEQUENCE</scope>
</reference>
<keyword evidence="1" id="KW-0812">Transmembrane</keyword>
<organism evidence="2 3">
    <name type="scientific">Mycena chlorophos</name>
    <name type="common">Agaric fungus</name>
    <name type="synonym">Agaricus chlorophos</name>
    <dbReference type="NCBI Taxonomy" id="658473"/>
    <lineage>
        <taxon>Eukaryota</taxon>
        <taxon>Fungi</taxon>
        <taxon>Dikarya</taxon>
        <taxon>Basidiomycota</taxon>
        <taxon>Agaricomycotina</taxon>
        <taxon>Agaricomycetes</taxon>
        <taxon>Agaricomycetidae</taxon>
        <taxon>Agaricales</taxon>
        <taxon>Marasmiineae</taxon>
        <taxon>Mycenaceae</taxon>
        <taxon>Mycena</taxon>
    </lineage>
</organism>
<sequence length="124" mass="13585">MPAEDVVTALAIPELPADDSKKDVYKSADPDKDSVEKVIEKDHVESVNEEEETVAVIDKAEDVAIQIKSNAWGQILSTRDDPELPSITFRSIFLGLGLSAFSAVLATIYTFKARFIGRSSATHY</sequence>
<dbReference type="EMBL" id="DF846617">
    <property type="protein sequence ID" value="GAT50737.1"/>
    <property type="molecule type" value="Genomic_DNA"/>
</dbReference>
<protein>
    <submittedName>
        <fullName evidence="2">Uncharacterized protein</fullName>
    </submittedName>
</protein>
<accession>A0ABQ0LJP6</accession>
<evidence type="ECO:0000313" key="2">
    <source>
        <dbReference type="EMBL" id="GAT50737.1"/>
    </source>
</evidence>
<feature type="transmembrane region" description="Helical" evidence="1">
    <location>
        <begin position="92"/>
        <end position="111"/>
    </location>
</feature>
<evidence type="ECO:0000256" key="1">
    <source>
        <dbReference type="SAM" id="Phobius"/>
    </source>
</evidence>
<gene>
    <name evidence="2" type="ORF">MCHLO_07944</name>
</gene>
<keyword evidence="3" id="KW-1185">Reference proteome</keyword>
<name>A0ABQ0LJP6_MYCCL</name>
<keyword evidence="1" id="KW-1133">Transmembrane helix</keyword>
<evidence type="ECO:0000313" key="3">
    <source>
        <dbReference type="Proteomes" id="UP000815677"/>
    </source>
</evidence>
<keyword evidence="1" id="KW-0472">Membrane</keyword>
<proteinExistence type="predicted"/>
<dbReference type="Proteomes" id="UP000815677">
    <property type="component" value="Unassembled WGS sequence"/>
</dbReference>